<evidence type="ECO:0000259" key="5">
    <source>
        <dbReference type="PROSITE" id="PS50106"/>
    </source>
</evidence>
<dbReference type="Pfam" id="PF13365">
    <property type="entry name" value="Trypsin_2"/>
    <property type="match status" value="1"/>
</dbReference>
<dbReference type="InterPro" id="IPR001940">
    <property type="entry name" value="Peptidase_S1C"/>
</dbReference>
<evidence type="ECO:0000256" key="1">
    <source>
        <dbReference type="ARBA" id="ARBA00010541"/>
    </source>
</evidence>
<dbReference type="InterPro" id="IPR001478">
    <property type="entry name" value="PDZ"/>
</dbReference>
<dbReference type="PANTHER" id="PTHR22939:SF129">
    <property type="entry name" value="SERINE PROTEASE HTRA2, MITOCHONDRIAL"/>
    <property type="match status" value="1"/>
</dbReference>
<proteinExistence type="inferred from homology"/>
<dbReference type="PANTHER" id="PTHR22939">
    <property type="entry name" value="SERINE PROTEASE FAMILY S1C HTRA-RELATED"/>
    <property type="match status" value="1"/>
</dbReference>
<dbReference type="KEGG" id="mtar:DF168_01156"/>
<dbReference type="SMART" id="SM00228">
    <property type="entry name" value="PDZ"/>
    <property type="match status" value="1"/>
</dbReference>
<comment type="similarity">
    <text evidence="1">Belongs to the peptidase S1C family.</text>
</comment>
<dbReference type="PROSITE" id="PS50106">
    <property type="entry name" value="PDZ"/>
    <property type="match status" value="1"/>
</dbReference>
<sequence>MASLFYTRWVYLAFLGLCLFGLVEAQDEGDFLSLQRRIQEVYEENRDAVVRVSAAFENAGEGGKTRVDIGTGFFISRDGHVMTNANSTSGADRIWIVHREISYAAEMLGGDSYTNISLLRVLSIPSNFRFLHLTDSPELPIAGTMVLRISALLEFKPSPSLGLVTGTESRFGSNIFPVPYIRTDIPGGPGEGGSPLLDLNGKLVGILVYALPVEVQGSYSLPARAALRIRDDLHFSGKINYGWIGIEVEPLSSRKEGSQVVIEKVTSETPAEEAGLLSGDVLVALGDSEIRDVSDVSEAVFYLRENQFVGVRVRRDGELLDFTVPVIARPEDEPLRRLSFEEPNDRGTGEAVLEAPLLRNEKGESEIDDVVSGKEGNNDRESTEED</sequence>
<dbReference type="Gene3D" id="2.40.10.10">
    <property type="entry name" value="Trypsin-like serine proteases"/>
    <property type="match status" value="2"/>
</dbReference>
<dbReference type="GO" id="GO:0006508">
    <property type="term" value="P:proteolysis"/>
    <property type="evidence" value="ECO:0007669"/>
    <property type="project" value="UniProtKB-KW"/>
</dbReference>
<evidence type="ECO:0000256" key="3">
    <source>
        <dbReference type="ARBA" id="ARBA00022801"/>
    </source>
</evidence>
<dbReference type="InterPro" id="IPR036034">
    <property type="entry name" value="PDZ_sf"/>
</dbReference>
<dbReference type="PRINTS" id="PR00834">
    <property type="entry name" value="PROTEASES2C"/>
</dbReference>
<feature type="region of interest" description="Disordered" evidence="4">
    <location>
        <begin position="339"/>
        <end position="386"/>
    </location>
</feature>
<dbReference type="InterPro" id="IPR043504">
    <property type="entry name" value="Peptidase_S1_PA_chymotrypsin"/>
</dbReference>
<dbReference type="InterPro" id="IPR009003">
    <property type="entry name" value="Peptidase_S1_PA"/>
</dbReference>
<dbReference type="SUPFAM" id="SSF50494">
    <property type="entry name" value="Trypsin-like serine proteases"/>
    <property type="match status" value="1"/>
</dbReference>
<feature type="compositionally biased region" description="Basic and acidic residues" evidence="4">
    <location>
        <begin position="339"/>
        <end position="348"/>
    </location>
</feature>
<dbReference type="GO" id="GO:0004252">
    <property type="term" value="F:serine-type endopeptidase activity"/>
    <property type="evidence" value="ECO:0007669"/>
    <property type="project" value="InterPro"/>
</dbReference>
<dbReference type="EMBL" id="CP029803">
    <property type="protein sequence ID" value="AWT59958.1"/>
    <property type="molecule type" value="Genomic_DNA"/>
</dbReference>
<gene>
    <name evidence="6" type="primary">htrA_2</name>
    <name evidence="6" type="ORF">DF168_01156</name>
</gene>
<reference evidence="6 7" key="1">
    <citation type="submission" date="2018-06" db="EMBL/GenBank/DDBJ databases">
        <title>Draft Genome Sequence of a Novel Marine Bacterium Related to the Verrucomicrobia.</title>
        <authorList>
            <person name="Vosseberg J."/>
            <person name="Martijn J."/>
            <person name="Ettema T.J.G."/>
        </authorList>
    </citation>
    <scope>NUCLEOTIDE SEQUENCE [LARGE SCALE GENOMIC DNA]</scope>
    <source>
        <strain evidence="6">TARA_B100001123</strain>
    </source>
</reference>
<evidence type="ECO:0000256" key="4">
    <source>
        <dbReference type="SAM" id="MobiDB-lite"/>
    </source>
</evidence>
<feature type="domain" description="PDZ" evidence="5">
    <location>
        <begin position="242"/>
        <end position="294"/>
    </location>
</feature>
<accession>A0A2Z4AG09</accession>
<keyword evidence="2 6" id="KW-0645">Protease</keyword>
<evidence type="ECO:0000256" key="2">
    <source>
        <dbReference type="ARBA" id="ARBA00022670"/>
    </source>
</evidence>
<dbReference type="Gene3D" id="2.30.42.10">
    <property type="match status" value="1"/>
</dbReference>
<dbReference type="Pfam" id="PF13180">
    <property type="entry name" value="PDZ_2"/>
    <property type="match status" value="1"/>
</dbReference>
<protein>
    <submittedName>
        <fullName evidence="6">Serine protease HtrA</fullName>
    </submittedName>
</protein>
<evidence type="ECO:0000313" key="6">
    <source>
        <dbReference type="EMBL" id="AWT59958.1"/>
    </source>
</evidence>
<dbReference type="AlphaFoldDB" id="A0A2Z4AG09"/>
<feature type="compositionally biased region" description="Basic and acidic residues" evidence="4">
    <location>
        <begin position="376"/>
        <end position="386"/>
    </location>
</feature>
<organism evidence="6 7">
    <name type="scientific">Candidatus Moanibacter tarae</name>
    <dbReference type="NCBI Taxonomy" id="2200854"/>
    <lineage>
        <taxon>Bacteria</taxon>
        <taxon>Pseudomonadati</taxon>
        <taxon>Verrucomicrobiota</taxon>
        <taxon>Opitutia</taxon>
        <taxon>Puniceicoccales</taxon>
        <taxon>Puniceicoccales incertae sedis</taxon>
        <taxon>Candidatus Moanibacter</taxon>
    </lineage>
</organism>
<dbReference type="Proteomes" id="UP000247465">
    <property type="component" value="Chromosome"/>
</dbReference>
<keyword evidence="3" id="KW-0378">Hydrolase</keyword>
<dbReference type="SUPFAM" id="SSF50156">
    <property type="entry name" value="PDZ domain-like"/>
    <property type="match status" value="1"/>
</dbReference>
<name>A0A2Z4AG09_9BACT</name>
<evidence type="ECO:0000313" key="7">
    <source>
        <dbReference type="Proteomes" id="UP000247465"/>
    </source>
</evidence>